<gene>
    <name evidence="1" type="ORF">PM10SUCC1_05010</name>
</gene>
<dbReference type="Proteomes" id="UP001144471">
    <property type="component" value="Unassembled WGS sequence"/>
</dbReference>
<dbReference type="EMBL" id="BSDY01000002">
    <property type="protein sequence ID" value="GLI54986.1"/>
    <property type="molecule type" value="Genomic_DNA"/>
</dbReference>
<protein>
    <recommendedName>
        <fullName evidence="3">Lipoprotein</fullName>
    </recommendedName>
</protein>
<evidence type="ECO:0000313" key="1">
    <source>
        <dbReference type="EMBL" id="GLI54986.1"/>
    </source>
</evidence>
<reference evidence="1" key="1">
    <citation type="submission" date="2022-12" db="EMBL/GenBank/DDBJ databases">
        <title>Reference genome sequencing for broad-spectrum identification of bacterial and archaeal isolates by mass spectrometry.</title>
        <authorList>
            <person name="Sekiguchi Y."/>
            <person name="Tourlousse D.M."/>
        </authorList>
    </citation>
    <scope>NUCLEOTIDE SEQUENCE</scope>
    <source>
        <strain evidence="1">10succ1</strain>
    </source>
</reference>
<keyword evidence="2" id="KW-1185">Reference proteome</keyword>
<proteinExistence type="predicted"/>
<organism evidence="1 2">
    <name type="scientific">Propionigenium maris DSM 9537</name>
    <dbReference type="NCBI Taxonomy" id="1123000"/>
    <lineage>
        <taxon>Bacteria</taxon>
        <taxon>Fusobacteriati</taxon>
        <taxon>Fusobacteriota</taxon>
        <taxon>Fusobacteriia</taxon>
        <taxon>Fusobacteriales</taxon>
        <taxon>Fusobacteriaceae</taxon>
        <taxon>Propionigenium</taxon>
    </lineage>
</organism>
<name>A0A9W6GJI0_9FUSO</name>
<dbReference type="PROSITE" id="PS51257">
    <property type="entry name" value="PROKAR_LIPOPROTEIN"/>
    <property type="match status" value="1"/>
</dbReference>
<evidence type="ECO:0008006" key="3">
    <source>
        <dbReference type="Google" id="ProtNLM"/>
    </source>
</evidence>
<sequence length="161" mass="18543">MKKLILALSLFSLLACGENEIQKSKGDDKMVRLTKAEAANKTEEELLGAFLSKAVYKEANLKLKTKEDKERMDSLKRRAVNDYYILSLANERVDVSEEEMLEIYNKNKEGLEGKTLEEVKPAIKNLIYEAKLKNEIADILEEVKEKYSLDQKIEEIIKNKK</sequence>
<dbReference type="AlphaFoldDB" id="A0A9W6GJI0"/>
<comment type="caution">
    <text evidence="1">The sequence shown here is derived from an EMBL/GenBank/DDBJ whole genome shotgun (WGS) entry which is preliminary data.</text>
</comment>
<dbReference type="RefSeq" id="WP_281833210.1">
    <property type="nucleotide sequence ID" value="NZ_BSDY01000002.1"/>
</dbReference>
<evidence type="ECO:0000313" key="2">
    <source>
        <dbReference type="Proteomes" id="UP001144471"/>
    </source>
</evidence>
<accession>A0A9W6GJI0</accession>